<dbReference type="Proteomes" id="UP000256429">
    <property type="component" value="Unassembled WGS sequence"/>
</dbReference>
<dbReference type="EMBL" id="QTTQ01000009">
    <property type="protein sequence ID" value="REE83803.1"/>
    <property type="molecule type" value="Genomic_DNA"/>
</dbReference>
<name>A0A3D9RUZ7_9FLAO</name>
<accession>A0A3D9RUZ7</accession>
<reference evidence="1 2" key="1">
    <citation type="submission" date="2018-08" db="EMBL/GenBank/DDBJ databases">
        <title>Genomic Encyclopedia of Type Strains, Phase III (KMG-III): the genomes of soil and plant-associated and newly described type strains.</title>
        <authorList>
            <person name="Whitman W."/>
        </authorList>
    </citation>
    <scope>NUCLEOTIDE SEQUENCE [LARGE SCALE GENOMIC DNA]</scope>
    <source>
        <strain evidence="1 2">325-5</strain>
    </source>
</reference>
<sequence>MIRDYRNEIWKPFKEENWSDEDVYLISNYGRVQRKKQHAEKWALSKTSLVGGYDTFWIRKKEKRTTTYYYIHRAVAKLFCEKGEDKVYVIHLDFDKLNNIASNLKWVNKTEMFLHHKKNPKKLERFGKRTYSKLSEGRVKLIKKKIFDPNRKTRMKMIAKQFGISEMQLYRIKTGENWGSVKIDDK</sequence>
<gene>
    <name evidence="1" type="ORF">BX611_1100</name>
</gene>
<dbReference type="AlphaFoldDB" id="A0A3D9RUZ7"/>
<dbReference type="InterPro" id="IPR044925">
    <property type="entry name" value="His-Me_finger_sf"/>
</dbReference>
<dbReference type="RefSeq" id="WP_115879003.1">
    <property type="nucleotide sequence ID" value="NZ_QTTQ01000009.1"/>
</dbReference>
<proteinExistence type="predicted"/>
<comment type="caution">
    <text evidence="1">The sequence shown here is derived from an EMBL/GenBank/DDBJ whole genome shotgun (WGS) entry which is preliminary data.</text>
</comment>
<dbReference type="SUPFAM" id="SSF54060">
    <property type="entry name" value="His-Me finger endonucleases"/>
    <property type="match status" value="1"/>
</dbReference>
<keyword evidence="2" id="KW-1185">Reference proteome</keyword>
<evidence type="ECO:0000313" key="2">
    <source>
        <dbReference type="Proteomes" id="UP000256429"/>
    </source>
</evidence>
<evidence type="ECO:0000313" key="1">
    <source>
        <dbReference type="EMBL" id="REE83803.1"/>
    </source>
</evidence>
<dbReference type="OrthoDB" id="6631788at2"/>
<organism evidence="1 2">
    <name type="scientific">Lutibacter oceani</name>
    <dbReference type="NCBI Taxonomy" id="1853311"/>
    <lineage>
        <taxon>Bacteria</taxon>
        <taxon>Pseudomonadati</taxon>
        <taxon>Bacteroidota</taxon>
        <taxon>Flavobacteriia</taxon>
        <taxon>Flavobacteriales</taxon>
        <taxon>Flavobacteriaceae</taxon>
        <taxon>Lutibacter</taxon>
    </lineage>
</organism>
<protein>
    <submittedName>
        <fullName evidence="1">NUMOD4 motif-containing protein</fullName>
    </submittedName>
</protein>
<dbReference type="Gene3D" id="3.90.75.20">
    <property type="match status" value="1"/>
</dbReference>